<evidence type="ECO:0000313" key="2">
    <source>
        <dbReference type="Proteomes" id="UP001162992"/>
    </source>
</evidence>
<organism evidence="1 2">
    <name type="scientific">Diphasiastrum complanatum</name>
    <name type="common">Issler's clubmoss</name>
    <name type="synonym">Lycopodium complanatum</name>
    <dbReference type="NCBI Taxonomy" id="34168"/>
    <lineage>
        <taxon>Eukaryota</taxon>
        <taxon>Viridiplantae</taxon>
        <taxon>Streptophyta</taxon>
        <taxon>Embryophyta</taxon>
        <taxon>Tracheophyta</taxon>
        <taxon>Lycopodiopsida</taxon>
        <taxon>Lycopodiales</taxon>
        <taxon>Lycopodiaceae</taxon>
        <taxon>Lycopodioideae</taxon>
        <taxon>Diphasiastrum</taxon>
    </lineage>
</organism>
<dbReference type="EMBL" id="CM055109">
    <property type="protein sequence ID" value="KAJ7524254.1"/>
    <property type="molecule type" value="Genomic_DNA"/>
</dbReference>
<reference evidence="2" key="1">
    <citation type="journal article" date="2024" name="Proc. Natl. Acad. Sci. U.S.A.">
        <title>Extraordinary preservation of gene collinearity over three hundred million years revealed in homosporous lycophytes.</title>
        <authorList>
            <person name="Li C."/>
            <person name="Wickell D."/>
            <person name="Kuo L.Y."/>
            <person name="Chen X."/>
            <person name="Nie B."/>
            <person name="Liao X."/>
            <person name="Peng D."/>
            <person name="Ji J."/>
            <person name="Jenkins J."/>
            <person name="Williams M."/>
            <person name="Shu S."/>
            <person name="Plott C."/>
            <person name="Barry K."/>
            <person name="Rajasekar S."/>
            <person name="Grimwood J."/>
            <person name="Han X."/>
            <person name="Sun S."/>
            <person name="Hou Z."/>
            <person name="He W."/>
            <person name="Dai G."/>
            <person name="Sun C."/>
            <person name="Schmutz J."/>
            <person name="Leebens-Mack J.H."/>
            <person name="Li F.W."/>
            <person name="Wang L."/>
        </authorList>
    </citation>
    <scope>NUCLEOTIDE SEQUENCE [LARGE SCALE GENOMIC DNA]</scope>
    <source>
        <strain evidence="2">cv. PW_Plant_1</strain>
    </source>
</reference>
<proteinExistence type="predicted"/>
<evidence type="ECO:0000313" key="1">
    <source>
        <dbReference type="EMBL" id="KAJ7524254.1"/>
    </source>
</evidence>
<comment type="caution">
    <text evidence="1">The sequence shown here is derived from an EMBL/GenBank/DDBJ whole genome shotgun (WGS) entry which is preliminary data.</text>
</comment>
<sequence>MTEKRPKQQQTNKKSLHLDHQQQEETIKKPRQQQQQQQESLSRFAHCPCCSLSVPLHLINSHLNACLPNTSSSHSPLASTCVQKPKASVATDGKGTNIKTEGAKRCLSISVQKVELNDKSSVEPKKEQAINDPLRSFPIFLRPKKVVHLIRHGHTSYSASVEFSAAPLRRHLFDVQLSQLGTKQASDLGPKLVALKPDVIITSPLTRALQTLKWAGQTSKALGFRIEVSALHTEHIACSGDVGRPSKVLASEFPWLSFSDLEDIWWFSPKHAPNDPITGTFQSTESLENLRKRVTVFRQFLLDREEQVVAVIGHSTFFKVLLDRRERMSNCQIISIKMQLNWQRNIMGELQKLVANPLWSTIKNNRIMTFIVLTFV</sequence>
<accession>A0ACC2B3C1</accession>
<name>A0ACC2B3C1_DIPCM</name>
<dbReference type="Proteomes" id="UP001162992">
    <property type="component" value="Chromosome 18"/>
</dbReference>
<protein>
    <submittedName>
        <fullName evidence="1">Uncharacterized protein</fullName>
    </submittedName>
</protein>
<keyword evidence="2" id="KW-1185">Reference proteome</keyword>
<gene>
    <name evidence="1" type="ORF">O6H91_18G083500</name>
</gene>